<dbReference type="AlphaFoldDB" id="A0A319DP31"/>
<keyword evidence="2" id="KW-1185">Reference proteome</keyword>
<organism evidence="1 2">
    <name type="scientific">Aspergillus ellipticus CBS 707.79</name>
    <dbReference type="NCBI Taxonomy" id="1448320"/>
    <lineage>
        <taxon>Eukaryota</taxon>
        <taxon>Fungi</taxon>
        <taxon>Dikarya</taxon>
        <taxon>Ascomycota</taxon>
        <taxon>Pezizomycotina</taxon>
        <taxon>Eurotiomycetes</taxon>
        <taxon>Eurotiomycetidae</taxon>
        <taxon>Eurotiales</taxon>
        <taxon>Aspergillaceae</taxon>
        <taxon>Aspergillus</taxon>
        <taxon>Aspergillus subgen. Circumdati</taxon>
    </lineage>
</organism>
<evidence type="ECO:0000313" key="1">
    <source>
        <dbReference type="EMBL" id="PYH99189.1"/>
    </source>
</evidence>
<dbReference type="Proteomes" id="UP000247810">
    <property type="component" value="Unassembled WGS sequence"/>
</dbReference>
<dbReference type="EMBL" id="KZ825804">
    <property type="protein sequence ID" value="PYH99189.1"/>
    <property type="molecule type" value="Genomic_DNA"/>
</dbReference>
<dbReference type="OrthoDB" id="4410856at2759"/>
<sequence>MSEIHEHFFQVPAQSVLKTLLVFCLSQQQSLSDGYSIDIGIDARFLLRECQSLNREAFYNKDISHLIQNELLCSHAENISSRLTQDALLKLSLLAWHFDSDGSVSQDLRHFIWQPQADFTDVCETIWSQYNNRSKYPTSLRTFEEEMFWLLTNLEGAFRYRWNVVFFEWEDSAAHTE</sequence>
<protein>
    <submittedName>
        <fullName evidence="1">Uncharacterized protein</fullName>
    </submittedName>
</protein>
<reference evidence="1 2" key="1">
    <citation type="submission" date="2018-02" db="EMBL/GenBank/DDBJ databases">
        <title>The genomes of Aspergillus section Nigri reveals drivers in fungal speciation.</title>
        <authorList>
            <consortium name="DOE Joint Genome Institute"/>
            <person name="Vesth T.C."/>
            <person name="Nybo J."/>
            <person name="Theobald S."/>
            <person name="Brandl J."/>
            <person name="Frisvad J.C."/>
            <person name="Nielsen K.F."/>
            <person name="Lyhne E.K."/>
            <person name="Kogle M.E."/>
            <person name="Kuo A."/>
            <person name="Riley R."/>
            <person name="Clum A."/>
            <person name="Nolan M."/>
            <person name="Lipzen A."/>
            <person name="Salamov A."/>
            <person name="Henrissat B."/>
            <person name="Wiebenga A."/>
            <person name="De vries R.P."/>
            <person name="Grigoriev I.V."/>
            <person name="Mortensen U.H."/>
            <person name="Andersen M.R."/>
            <person name="Baker S.E."/>
        </authorList>
    </citation>
    <scope>NUCLEOTIDE SEQUENCE [LARGE SCALE GENOMIC DNA]</scope>
    <source>
        <strain evidence="1 2">CBS 707.79</strain>
    </source>
</reference>
<accession>A0A319DP31</accession>
<name>A0A319DP31_9EURO</name>
<gene>
    <name evidence="1" type="ORF">BO71DRAFT_369473</name>
</gene>
<evidence type="ECO:0000313" key="2">
    <source>
        <dbReference type="Proteomes" id="UP000247810"/>
    </source>
</evidence>
<proteinExistence type="predicted"/>
<dbReference type="VEuPathDB" id="FungiDB:BO71DRAFT_369473"/>